<protein>
    <submittedName>
        <fullName evidence="2">XRE family transcriptional regulator</fullName>
    </submittedName>
</protein>
<dbReference type="Gene3D" id="1.10.260.40">
    <property type="entry name" value="lambda repressor-like DNA-binding domains"/>
    <property type="match status" value="1"/>
</dbReference>
<evidence type="ECO:0000313" key="3">
    <source>
        <dbReference type="Proteomes" id="UP000033530"/>
    </source>
</evidence>
<gene>
    <name evidence="2" type="ORF">VV61_06280</name>
</gene>
<dbReference type="AlphaFoldDB" id="A0AAJ0NH83"/>
<dbReference type="RefSeq" id="WP_046099888.1">
    <property type="nucleotide sequence ID" value="NZ_BKAP01000006.1"/>
</dbReference>
<name>A0AAJ0NH83_STACA</name>
<evidence type="ECO:0000259" key="1">
    <source>
        <dbReference type="PROSITE" id="PS50943"/>
    </source>
</evidence>
<proteinExistence type="predicted"/>
<dbReference type="PROSITE" id="PS50943">
    <property type="entry name" value="HTH_CROC1"/>
    <property type="match status" value="1"/>
</dbReference>
<comment type="caution">
    <text evidence="2">The sequence shown here is derived from an EMBL/GenBank/DDBJ whole genome shotgun (WGS) entry which is preliminary data.</text>
</comment>
<dbReference type="InterPro" id="IPR001387">
    <property type="entry name" value="Cro/C1-type_HTH"/>
</dbReference>
<feature type="domain" description="HTH cro/C1-type" evidence="1">
    <location>
        <begin position="24"/>
        <end position="45"/>
    </location>
</feature>
<dbReference type="CDD" id="cd00093">
    <property type="entry name" value="HTH_XRE"/>
    <property type="match status" value="1"/>
</dbReference>
<dbReference type="Proteomes" id="UP000033530">
    <property type="component" value="Unassembled WGS sequence"/>
</dbReference>
<dbReference type="GO" id="GO:0003677">
    <property type="term" value="F:DNA binding"/>
    <property type="evidence" value="ECO:0007669"/>
    <property type="project" value="InterPro"/>
</dbReference>
<sequence>MRKICPTVNWYFQANGQIGKWKNSKPSIDKVQQVADYFDVSIDYLLDREKDSFKGEELPEDIRIMQRAAQNMSEEDRKKAIKVFEAFFDNWDEITKDDK</sequence>
<organism evidence="2 3">
    <name type="scientific">Staphylococcus carnosus</name>
    <dbReference type="NCBI Taxonomy" id="1281"/>
    <lineage>
        <taxon>Bacteria</taxon>
        <taxon>Bacillati</taxon>
        <taxon>Bacillota</taxon>
        <taxon>Bacilli</taxon>
        <taxon>Bacillales</taxon>
        <taxon>Staphylococcaceae</taxon>
        <taxon>Staphylococcus</taxon>
    </lineage>
</organism>
<dbReference type="InterPro" id="IPR010982">
    <property type="entry name" value="Lambda_DNA-bd_dom_sf"/>
</dbReference>
<dbReference type="EMBL" id="LAIU01000003">
    <property type="protein sequence ID" value="KKB25677.1"/>
    <property type="molecule type" value="Genomic_DNA"/>
</dbReference>
<accession>A0AAJ0NH83</accession>
<evidence type="ECO:0000313" key="2">
    <source>
        <dbReference type="EMBL" id="KKB25677.1"/>
    </source>
</evidence>
<reference evidence="2 3" key="1">
    <citation type="submission" date="2015-03" db="EMBL/GenBank/DDBJ databases">
        <title>Draft Genome Sequence of S. carnosus subsp. utilis LTH 7013, Isolated from South Tirolean Ham.</title>
        <authorList>
            <person name="Mueller A."/>
            <person name="Huptas C."/>
            <person name="Wenning M."/>
            <person name="Weiss A."/>
            <person name="Schmidt H."/>
        </authorList>
    </citation>
    <scope>NUCLEOTIDE SEQUENCE [LARGE SCALE GENOMIC DNA]</scope>
    <source>
        <strain evidence="2 3">LTH7013</strain>
    </source>
</reference>